<dbReference type="OrthoDB" id="296793at2759"/>
<dbReference type="AlphaFoldDB" id="A0A4C1Y9N8"/>
<proteinExistence type="predicted"/>
<comment type="caution">
    <text evidence="1">The sequence shown here is derived from an EMBL/GenBank/DDBJ whole genome shotgun (WGS) entry which is preliminary data.</text>
</comment>
<sequence>MALILDQKCKLGLQGRRLRTHIEVEVRLYIRRVEHLFQNVHLARKTYKATTDFFCAPAIDTRSIPVSIVLLDGGALPYDLPDSSRSLGHGATEREKTTTEKFKVHEETRASRVTAVRRQPTVNFLNLTLQLDDRGRNECGGKGGRCSPRARAAAALTRYAEYENMIGDSDNRLVWVEDGLPHEITPRYPIHSQKLGNVLVIALELRLSMGGDDHLLSDDSHARLPILSYKNVATYKHSKHCTHKMHCSCHRQNNVFKFIDYDAVLYAPAENGLPIDG</sequence>
<organism evidence="1 2">
    <name type="scientific">Eumeta variegata</name>
    <name type="common">Bagworm moth</name>
    <name type="synonym">Eumeta japonica</name>
    <dbReference type="NCBI Taxonomy" id="151549"/>
    <lineage>
        <taxon>Eukaryota</taxon>
        <taxon>Metazoa</taxon>
        <taxon>Ecdysozoa</taxon>
        <taxon>Arthropoda</taxon>
        <taxon>Hexapoda</taxon>
        <taxon>Insecta</taxon>
        <taxon>Pterygota</taxon>
        <taxon>Neoptera</taxon>
        <taxon>Endopterygota</taxon>
        <taxon>Lepidoptera</taxon>
        <taxon>Glossata</taxon>
        <taxon>Ditrysia</taxon>
        <taxon>Tineoidea</taxon>
        <taxon>Psychidae</taxon>
        <taxon>Oiketicinae</taxon>
        <taxon>Eumeta</taxon>
    </lineage>
</organism>
<dbReference type="Proteomes" id="UP000299102">
    <property type="component" value="Unassembled WGS sequence"/>
</dbReference>
<protein>
    <submittedName>
        <fullName evidence="1">Uncharacterized protein</fullName>
    </submittedName>
</protein>
<accession>A0A4C1Y9N8</accession>
<name>A0A4C1Y9N8_EUMVA</name>
<dbReference type="EMBL" id="BGZK01001099">
    <property type="protein sequence ID" value="GBP71165.1"/>
    <property type="molecule type" value="Genomic_DNA"/>
</dbReference>
<evidence type="ECO:0000313" key="1">
    <source>
        <dbReference type="EMBL" id="GBP71165.1"/>
    </source>
</evidence>
<keyword evidence="2" id="KW-1185">Reference proteome</keyword>
<gene>
    <name evidence="1" type="ORF">EVAR_89511_1</name>
</gene>
<reference evidence="1 2" key="1">
    <citation type="journal article" date="2019" name="Commun. Biol.">
        <title>The bagworm genome reveals a unique fibroin gene that provides high tensile strength.</title>
        <authorList>
            <person name="Kono N."/>
            <person name="Nakamura H."/>
            <person name="Ohtoshi R."/>
            <person name="Tomita M."/>
            <person name="Numata K."/>
            <person name="Arakawa K."/>
        </authorList>
    </citation>
    <scope>NUCLEOTIDE SEQUENCE [LARGE SCALE GENOMIC DNA]</scope>
</reference>
<evidence type="ECO:0000313" key="2">
    <source>
        <dbReference type="Proteomes" id="UP000299102"/>
    </source>
</evidence>